<proteinExistence type="inferred from homology"/>
<evidence type="ECO:0000256" key="4">
    <source>
        <dbReference type="ARBA" id="ARBA00022840"/>
    </source>
</evidence>
<dbReference type="InterPro" id="IPR027417">
    <property type="entry name" value="P-loop_NTPase"/>
</dbReference>
<evidence type="ECO:0000313" key="6">
    <source>
        <dbReference type="EMBL" id="GIL38961.1"/>
    </source>
</evidence>
<dbReference type="RefSeq" id="WP_420242061.1">
    <property type="nucleotide sequence ID" value="NZ_BOPV01000001.1"/>
</dbReference>
<reference evidence="6" key="1">
    <citation type="submission" date="2021-02" db="EMBL/GenBank/DDBJ databases">
        <title>Genome sequence of Rhodospirillales sp. strain TMPK1 isolated from soil.</title>
        <authorList>
            <person name="Nakai R."/>
            <person name="Kusada H."/>
            <person name="Tamaki H."/>
        </authorList>
    </citation>
    <scope>NUCLEOTIDE SEQUENCE</scope>
    <source>
        <strain evidence="6">TMPK1</strain>
    </source>
</reference>
<comment type="caution">
    <text evidence="6">The sequence shown here is derived from an EMBL/GenBank/DDBJ whole genome shotgun (WGS) entry which is preliminary data.</text>
</comment>
<dbReference type="GO" id="GO:0015697">
    <property type="term" value="P:quaternary ammonium group transport"/>
    <property type="evidence" value="ECO:0007669"/>
    <property type="project" value="UniProtKB-ARBA"/>
</dbReference>
<evidence type="ECO:0000259" key="5">
    <source>
        <dbReference type="PROSITE" id="PS50893"/>
    </source>
</evidence>
<evidence type="ECO:0000256" key="2">
    <source>
        <dbReference type="ARBA" id="ARBA00022448"/>
    </source>
</evidence>
<evidence type="ECO:0000256" key="3">
    <source>
        <dbReference type="ARBA" id="ARBA00022741"/>
    </source>
</evidence>
<evidence type="ECO:0000313" key="7">
    <source>
        <dbReference type="Proteomes" id="UP000681075"/>
    </source>
</evidence>
<dbReference type="EMBL" id="BOPV01000001">
    <property type="protein sequence ID" value="GIL38961.1"/>
    <property type="molecule type" value="Genomic_DNA"/>
</dbReference>
<gene>
    <name evidence="6" type="ORF">TMPK1_11980</name>
</gene>
<sequence length="306" mass="32736">MIEFRNITLQRGTHRALDSVSLTVAAGTICALVGPSGAGKTSLLRLVNRLLIPDSGTVFVDGVDIATIDEVQLRRRLGWVVQEVGLFPHLSVARNIAMVPELLHWPQAKIDARVDELLQLVGLDPAQMRDRAPRNLSGGERQRVGVARALAADPPHVLMDEPFGAVDPLRRSELQRDLIGLLRRLQKTVLLVTHDIDEALQVADRLALLRDGSLVQAGPPASLLLAPSDSFVAAFLGSDRILKLLALHPAQHLVEPGRAVHPIATDATARDALETMLSLNVDEVALGSGRVTLAAIRAVAAGQAGG</sequence>
<dbReference type="AlphaFoldDB" id="A0A8S8XAS1"/>
<dbReference type="InterPro" id="IPR003439">
    <property type="entry name" value="ABC_transporter-like_ATP-bd"/>
</dbReference>
<dbReference type="FunFam" id="3.40.50.300:FF:000425">
    <property type="entry name" value="Probable ABC transporter, ATP-binding subunit"/>
    <property type="match status" value="1"/>
</dbReference>
<organism evidence="6 7">
    <name type="scientific">Roseiterribacter gracilis</name>
    <dbReference type="NCBI Taxonomy" id="2812848"/>
    <lineage>
        <taxon>Bacteria</taxon>
        <taxon>Pseudomonadati</taxon>
        <taxon>Pseudomonadota</taxon>
        <taxon>Alphaproteobacteria</taxon>
        <taxon>Rhodospirillales</taxon>
        <taxon>Roseiterribacteraceae</taxon>
        <taxon>Roseiterribacter</taxon>
    </lineage>
</organism>
<comment type="similarity">
    <text evidence="1">Belongs to the ABC transporter superfamily.</text>
</comment>
<dbReference type="Proteomes" id="UP000681075">
    <property type="component" value="Unassembled WGS sequence"/>
</dbReference>
<dbReference type="PROSITE" id="PS00211">
    <property type="entry name" value="ABC_TRANSPORTER_1"/>
    <property type="match status" value="1"/>
</dbReference>
<dbReference type="SUPFAM" id="SSF52540">
    <property type="entry name" value="P-loop containing nucleoside triphosphate hydrolases"/>
    <property type="match status" value="1"/>
</dbReference>
<dbReference type="InterPro" id="IPR003593">
    <property type="entry name" value="AAA+_ATPase"/>
</dbReference>
<keyword evidence="7" id="KW-1185">Reference proteome</keyword>
<dbReference type="InterPro" id="IPR017871">
    <property type="entry name" value="ABC_transporter-like_CS"/>
</dbReference>
<dbReference type="Pfam" id="PF00005">
    <property type="entry name" value="ABC_tran"/>
    <property type="match status" value="1"/>
</dbReference>
<dbReference type="SMART" id="SM00382">
    <property type="entry name" value="AAA"/>
    <property type="match status" value="1"/>
</dbReference>
<feature type="domain" description="ABC transporter" evidence="5">
    <location>
        <begin position="2"/>
        <end position="236"/>
    </location>
</feature>
<evidence type="ECO:0000256" key="1">
    <source>
        <dbReference type="ARBA" id="ARBA00005417"/>
    </source>
</evidence>
<keyword evidence="2" id="KW-0813">Transport</keyword>
<accession>A0A8S8XAS1</accession>
<dbReference type="PANTHER" id="PTHR43117:SF4">
    <property type="entry name" value="OSMOPROTECTANT IMPORT ATP-BINDING PROTEIN OSMV"/>
    <property type="match status" value="1"/>
</dbReference>
<dbReference type="PROSITE" id="PS50893">
    <property type="entry name" value="ABC_TRANSPORTER_2"/>
    <property type="match status" value="1"/>
</dbReference>
<dbReference type="GO" id="GO:0005524">
    <property type="term" value="F:ATP binding"/>
    <property type="evidence" value="ECO:0007669"/>
    <property type="project" value="UniProtKB-KW"/>
</dbReference>
<keyword evidence="3" id="KW-0547">Nucleotide-binding</keyword>
<dbReference type="Gene3D" id="3.40.50.300">
    <property type="entry name" value="P-loop containing nucleotide triphosphate hydrolases"/>
    <property type="match status" value="1"/>
</dbReference>
<name>A0A8S8XAS1_9PROT</name>
<dbReference type="GO" id="GO:0016887">
    <property type="term" value="F:ATP hydrolysis activity"/>
    <property type="evidence" value="ECO:0007669"/>
    <property type="project" value="InterPro"/>
</dbReference>
<keyword evidence="4 6" id="KW-0067">ATP-binding</keyword>
<protein>
    <submittedName>
        <fullName evidence="6">ATP-binding protein</fullName>
    </submittedName>
</protein>
<dbReference type="PANTHER" id="PTHR43117">
    <property type="entry name" value="OSMOPROTECTANT IMPORT ATP-BINDING PROTEIN OSMV"/>
    <property type="match status" value="1"/>
</dbReference>